<accession>A0A564Y018</accession>
<organism evidence="1 2">
    <name type="scientific">Hymenolepis diminuta</name>
    <name type="common">Rat tapeworm</name>
    <dbReference type="NCBI Taxonomy" id="6216"/>
    <lineage>
        <taxon>Eukaryota</taxon>
        <taxon>Metazoa</taxon>
        <taxon>Spiralia</taxon>
        <taxon>Lophotrochozoa</taxon>
        <taxon>Platyhelminthes</taxon>
        <taxon>Cestoda</taxon>
        <taxon>Eucestoda</taxon>
        <taxon>Cyclophyllidea</taxon>
        <taxon>Hymenolepididae</taxon>
        <taxon>Hymenolepis</taxon>
    </lineage>
</organism>
<evidence type="ECO:0000313" key="2">
    <source>
        <dbReference type="Proteomes" id="UP000321570"/>
    </source>
</evidence>
<reference evidence="1 2" key="1">
    <citation type="submission" date="2019-07" db="EMBL/GenBank/DDBJ databases">
        <authorList>
            <person name="Jastrzebski P J."/>
            <person name="Paukszto L."/>
            <person name="Jastrzebski P J."/>
        </authorList>
    </citation>
    <scope>NUCLEOTIDE SEQUENCE [LARGE SCALE GENOMIC DNA]</scope>
    <source>
        <strain evidence="1 2">WMS-il1</strain>
    </source>
</reference>
<keyword evidence="2" id="KW-1185">Reference proteome</keyword>
<evidence type="ECO:0000313" key="1">
    <source>
        <dbReference type="EMBL" id="VUZ40611.1"/>
    </source>
</evidence>
<proteinExistence type="predicted"/>
<dbReference type="AlphaFoldDB" id="A0A564Y018"/>
<dbReference type="EMBL" id="CABIJS010000035">
    <property type="protein sequence ID" value="VUZ40611.1"/>
    <property type="molecule type" value="Genomic_DNA"/>
</dbReference>
<sequence>MFFQFQFNLTIEIAEDISELEEHDRQQEGEIWKEIVSDCIQFFRLEEQWVMFFIQASDKYHAFFIGEVSLYAQINKVSFTNTATLFGIKVNFRGI</sequence>
<dbReference type="Proteomes" id="UP000321570">
    <property type="component" value="Unassembled WGS sequence"/>
</dbReference>
<protein>
    <submittedName>
        <fullName evidence="1">Uncharacterized protein</fullName>
    </submittedName>
</protein>
<gene>
    <name evidence="1" type="ORF">WMSIL1_LOCUS1611</name>
</gene>
<name>A0A564Y018_HYMDI</name>